<evidence type="ECO:0000259" key="2">
    <source>
        <dbReference type="Pfam" id="PF11760"/>
    </source>
</evidence>
<evidence type="ECO:0000313" key="4">
    <source>
        <dbReference type="Proteomes" id="UP001366060"/>
    </source>
</evidence>
<feature type="domain" description="Cobalamin synthesis G N-terminal" evidence="2">
    <location>
        <begin position="40"/>
        <end position="117"/>
    </location>
</feature>
<dbReference type="RefSeq" id="WP_341628065.1">
    <property type="nucleotide sequence ID" value="NZ_JBAKBA010000021.1"/>
</dbReference>
<protein>
    <submittedName>
        <fullName evidence="3">Cobalamin biosynthesis protein</fullName>
    </submittedName>
</protein>
<organism evidence="3 4">
    <name type="scientific">Psychromonas arctica</name>
    <dbReference type="NCBI Taxonomy" id="168275"/>
    <lineage>
        <taxon>Bacteria</taxon>
        <taxon>Pseudomonadati</taxon>
        <taxon>Pseudomonadota</taxon>
        <taxon>Gammaproteobacteria</taxon>
        <taxon>Alteromonadales</taxon>
        <taxon>Psychromonadaceae</taxon>
        <taxon>Psychromonas</taxon>
    </lineage>
</organism>
<dbReference type="PANTHER" id="PTHR37477">
    <property type="entry name" value="COBALT-PRECORRIN-5A HYDROLASE"/>
    <property type="match status" value="1"/>
</dbReference>
<evidence type="ECO:0000313" key="3">
    <source>
        <dbReference type="EMBL" id="MEL0659517.1"/>
    </source>
</evidence>
<dbReference type="SUPFAM" id="SSF159672">
    <property type="entry name" value="CbiG N-terminal domain-like"/>
    <property type="match status" value="1"/>
</dbReference>
<keyword evidence="4" id="KW-1185">Reference proteome</keyword>
<dbReference type="Pfam" id="PF01890">
    <property type="entry name" value="CbiG_C"/>
    <property type="match status" value="1"/>
</dbReference>
<dbReference type="Gene3D" id="3.30.420.180">
    <property type="entry name" value="CobE/GbiG C-terminal domain"/>
    <property type="match status" value="1"/>
</dbReference>
<feature type="domain" description="CobE/GbiG C-terminal" evidence="1">
    <location>
        <begin position="125"/>
        <end position="249"/>
    </location>
</feature>
<dbReference type="EMBL" id="JBAKBA010000021">
    <property type="protein sequence ID" value="MEL0659517.1"/>
    <property type="molecule type" value="Genomic_DNA"/>
</dbReference>
<dbReference type="InterPro" id="IPR021744">
    <property type="entry name" value="CbiG_N"/>
</dbReference>
<dbReference type="PANTHER" id="PTHR37477:SF1">
    <property type="entry name" value="COBALT-PRECORRIN-5A HYDROLASE"/>
    <property type="match status" value="1"/>
</dbReference>
<name>A0ABU9HC94_9GAMM</name>
<gene>
    <name evidence="3" type="ORF">V6255_10250</name>
</gene>
<dbReference type="Gene3D" id="3.40.50.11220">
    <property type="match status" value="1"/>
</dbReference>
<dbReference type="InterPro" id="IPR038029">
    <property type="entry name" value="GbiG_N_sf"/>
</dbReference>
<dbReference type="InterPro" id="IPR036518">
    <property type="entry name" value="CobE/GbiG_C_sf"/>
</dbReference>
<dbReference type="InterPro" id="IPR002750">
    <property type="entry name" value="CobE/GbiG_C"/>
</dbReference>
<comment type="caution">
    <text evidence="3">The sequence shown here is derived from an EMBL/GenBank/DDBJ whole genome shotgun (WGS) entry which is preliminary data.</text>
</comment>
<accession>A0ABU9HC94</accession>
<dbReference type="SUPFAM" id="SSF159664">
    <property type="entry name" value="CobE/GbiG C-terminal domain-like"/>
    <property type="match status" value="1"/>
</dbReference>
<sequence>MIRIICLTEVGLQLARRLQHLLSDTESEVCFKPVPFIDSVQAYFKQRDTLIFISATGIVMRTLASVIKDKYKDPAVLVLDENGQFVIPLLSGHEGGANELARQVSNLLENQLVITTANRYLKPVYVVGMGCERHCPEPVLHGLLDECLAKAGLTINDISAITSIDIKSDEVGLMALANHLNKPYLTFDTGQLGLMEERLSTKSDYIFKTVGVYGVAESAALYQAQQMTNNGSELLLNKHKNKQATCSIARSYMQ</sequence>
<proteinExistence type="predicted"/>
<evidence type="ECO:0000259" key="1">
    <source>
        <dbReference type="Pfam" id="PF01890"/>
    </source>
</evidence>
<reference evidence="3 4" key="1">
    <citation type="submission" date="2024-02" db="EMBL/GenBank/DDBJ databases">
        <title>Bacteria isolated from the canopy kelp, Nereocystis luetkeana.</title>
        <authorList>
            <person name="Pfister C.A."/>
            <person name="Younker I.T."/>
            <person name="Light S.H."/>
        </authorList>
    </citation>
    <scope>NUCLEOTIDE SEQUENCE [LARGE SCALE GENOMIC DNA]</scope>
    <source>
        <strain evidence="3 4">TI.2.07</strain>
    </source>
</reference>
<dbReference type="Proteomes" id="UP001366060">
    <property type="component" value="Unassembled WGS sequence"/>
</dbReference>
<dbReference type="InterPro" id="IPR052553">
    <property type="entry name" value="CbiG_hydrolase"/>
</dbReference>
<dbReference type="Pfam" id="PF11760">
    <property type="entry name" value="CbiG_N"/>
    <property type="match status" value="1"/>
</dbReference>